<organism evidence="1 2">
    <name type="scientific">Bacillus carboniphilus</name>
    <dbReference type="NCBI Taxonomy" id="86663"/>
    <lineage>
        <taxon>Bacteria</taxon>
        <taxon>Bacillati</taxon>
        <taxon>Bacillota</taxon>
        <taxon>Bacilli</taxon>
        <taxon>Bacillales</taxon>
        <taxon>Bacillaceae</taxon>
        <taxon>Bacillus</taxon>
    </lineage>
</organism>
<evidence type="ECO:0000313" key="1">
    <source>
        <dbReference type="EMBL" id="GAA0346478.1"/>
    </source>
</evidence>
<accession>A0ABP3GLX5</accession>
<protein>
    <submittedName>
        <fullName evidence="1">Uncharacterized protein</fullName>
    </submittedName>
</protein>
<evidence type="ECO:0000313" key="2">
    <source>
        <dbReference type="Proteomes" id="UP001500782"/>
    </source>
</evidence>
<reference evidence="2" key="1">
    <citation type="journal article" date="2019" name="Int. J. Syst. Evol. Microbiol.">
        <title>The Global Catalogue of Microorganisms (GCM) 10K type strain sequencing project: providing services to taxonomists for standard genome sequencing and annotation.</title>
        <authorList>
            <consortium name="The Broad Institute Genomics Platform"/>
            <consortium name="The Broad Institute Genome Sequencing Center for Infectious Disease"/>
            <person name="Wu L."/>
            <person name="Ma J."/>
        </authorList>
    </citation>
    <scope>NUCLEOTIDE SEQUENCE [LARGE SCALE GENOMIC DNA]</scope>
    <source>
        <strain evidence="2">JCM 9731</strain>
    </source>
</reference>
<dbReference type="Proteomes" id="UP001500782">
    <property type="component" value="Unassembled WGS sequence"/>
</dbReference>
<gene>
    <name evidence="1" type="ORF">GCM10008967_41120</name>
</gene>
<sequence>MTFTYQVKAKIKRDLYTECKGLANNVQVANKAEDHDPEMTTIIEQLLPFIKKVKYSFVTLNI</sequence>
<proteinExistence type="predicted"/>
<name>A0ABP3GLX5_9BACI</name>
<keyword evidence="2" id="KW-1185">Reference proteome</keyword>
<comment type="caution">
    <text evidence="1">The sequence shown here is derived from an EMBL/GenBank/DDBJ whole genome shotgun (WGS) entry which is preliminary data.</text>
</comment>
<dbReference type="EMBL" id="BAAADJ010000064">
    <property type="protein sequence ID" value="GAA0346478.1"/>
    <property type="molecule type" value="Genomic_DNA"/>
</dbReference>